<protein>
    <recommendedName>
        <fullName evidence="4">DUF4386 domain-containing protein</fullName>
    </recommendedName>
</protein>
<dbReference type="RefSeq" id="WP_098075776.1">
    <property type="nucleotide sequence ID" value="NZ_PDEQ01000005.1"/>
</dbReference>
<feature type="transmembrane region" description="Helical" evidence="1">
    <location>
        <begin position="193"/>
        <end position="212"/>
    </location>
</feature>
<feature type="transmembrane region" description="Helical" evidence="1">
    <location>
        <begin position="87"/>
        <end position="107"/>
    </location>
</feature>
<feature type="transmembrane region" description="Helical" evidence="1">
    <location>
        <begin position="12"/>
        <end position="35"/>
    </location>
</feature>
<evidence type="ECO:0008006" key="4">
    <source>
        <dbReference type="Google" id="ProtNLM"/>
    </source>
</evidence>
<evidence type="ECO:0000313" key="2">
    <source>
        <dbReference type="EMBL" id="PEN13187.1"/>
    </source>
</evidence>
<evidence type="ECO:0000256" key="1">
    <source>
        <dbReference type="SAM" id="Phobius"/>
    </source>
</evidence>
<organism evidence="2 3">
    <name type="scientific">Longibacter salinarum</name>
    <dbReference type="NCBI Taxonomy" id="1850348"/>
    <lineage>
        <taxon>Bacteria</taxon>
        <taxon>Pseudomonadati</taxon>
        <taxon>Rhodothermota</taxon>
        <taxon>Rhodothermia</taxon>
        <taxon>Rhodothermales</taxon>
        <taxon>Salisaetaceae</taxon>
        <taxon>Longibacter</taxon>
    </lineage>
</organism>
<proteinExistence type="predicted"/>
<keyword evidence="1" id="KW-0472">Membrane</keyword>
<feature type="transmembrane region" description="Helical" evidence="1">
    <location>
        <begin position="127"/>
        <end position="151"/>
    </location>
</feature>
<keyword evidence="3" id="KW-1185">Reference proteome</keyword>
<dbReference type="EMBL" id="PDEQ01000005">
    <property type="protein sequence ID" value="PEN13187.1"/>
    <property type="molecule type" value="Genomic_DNA"/>
</dbReference>
<keyword evidence="1" id="KW-0812">Transmembrane</keyword>
<comment type="caution">
    <text evidence="2">The sequence shown here is derived from an EMBL/GenBank/DDBJ whole genome shotgun (WGS) entry which is preliminary data.</text>
</comment>
<feature type="transmembrane region" description="Helical" evidence="1">
    <location>
        <begin position="163"/>
        <end position="181"/>
    </location>
</feature>
<dbReference type="Proteomes" id="UP000220102">
    <property type="component" value="Unassembled WGS sequence"/>
</dbReference>
<reference evidence="2 3" key="1">
    <citation type="submission" date="2017-10" db="EMBL/GenBank/DDBJ databases">
        <title>Draft genome of Longibacter Salinarum.</title>
        <authorList>
            <person name="Goh K.M."/>
            <person name="Shamsir M.S."/>
            <person name="Lim S.W."/>
        </authorList>
    </citation>
    <scope>NUCLEOTIDE SEQUENCE [LARGE SCALE GENOMIC DNA]</scope>
    <source>
        <strain evidence="2 3">KCTC 52045</strain>
    </source>
</reference>
<name>A0A2A8CX87_9BACT</name>
<dbReference type="AlphaFoldDB" id="A0A2A8CX87"/>
<keyword evidence="1" id="KW-1133">Transmembrane helix</keyword>
<dbReference type="OrthoDB" id="1426566at2"/>
<accession>A0A2A8CX87</accession>
<gene>
    <name evidence="2" type="ORF">CRI94_11120</name>
</gene>
<evidence type="ECO:0000313" key="3">
    <source>
        <dbReference type="Proteomes" id="UP000220102"/>
    </source>
</evidence>
<feature type="transmembrane region" description="Helical" evidence="1">
    <location>
        <begin position="55"/>
        <end position="75"/>
    </location>
</feature>
<sequence>MTPDFTATARRLGIASAVSVVVLQLAYAVTLVLGFLSLESPEQPIGEPMFTVLEVLILAMMPAMVALMVVVHAWAPPRAKTMSLTSVVFMAILAGVTSSVHFVILTLSRQPEFAELSQLSLFASFEWPSVAYALDILAWDVFFALSMLFAAPVFSGSRLATSIRVLMIVSGVLALAGLSGVVTGDMSLRNIGIVGYLGVFLVVAALLAVLFYRTKPVTASANRADPSA</sequence>